<protein>
    <submittedName>
        <fullName evidence="2">Uncharacterized protein</fullName>
    </submittedName>
</protein>
<keyword evidence="1" id="KW-1133">Transmembrane helix</keyword>
<reference evidence="2 3" key="1">
    <citation type="submission" date="2016-08" db="EMBL/GenBank/DDBJ databases">
        <title>Novel Firmicute Genomes.</title>
        <authorList>
            <person name="Poppleton D.I."/>
            <person name="Gribaldo S."/>
        </authorList>
    </citation>
    <scope>NUCLEOTIDE SEQUENCE [LARGE SCALE GENOMIC DNA]</scope>
    <source>
        <strain evidence="2 3">RAOx-1</strain>
    </source>
</reference>
<dbReference type="EMBL" id="MCHY01000008">
    <property type="protein sequence ID" value="RKD24576.1"/>
    <property type="molecule type" value="Genomic_DNA"/>
</dbReference>
<comment type="caution">
    <text evidence="2">The sequence shown here is derived from an EMBL/GenBank/DDBJ whole genome shotgun (WGS) entry which is preliminary data.</text>
</comment>
<sequence>MHNTILLAIIICVLGTAAWSQSDSLSDTVKTSYFKTAMVVLFTFGLMGFYQRLAKRMRDK</sequence>
<evidence type="ECO:0000313" key="3">
    <source>
        <dbReference type="Proteomes" id="UP000284219"/>
    </source>
</evidence>
<accession>A0A419SKW7</accession>
<evidence type="ECO:0000313" key="2">
    <source>
        <dbReference type="EMBL" id="RKD24576.1"/>
    </source>
</evidence>
<evidence type="ECO:0000256" key="1">
    <source>
        <dbReference type="SAM" id="Phobius"/>
    </source>
</evidence>
<proteinExistence type="predicted"/>
<dbReference type="Proteomes" id="UP000284219">
    <property type="component" value="Unassembled WGS sequence"/>
</dbReference>
<keyword evidence="1" id="KW-0812">Transmembrane</keyword>
<name>A0A419SKW7_9BACL</name>
<keyword evidence="3" id="KW-1185">Reference proteome</keyword>
<dbReference type="RefSeq" id="WP_120189871.1">
    <property type="nucleotide sequence ID" value="NZ_MCHY01000008.1"/>
</dbReference>
<dbReference type="AlphaFoldDB" id="A0A419SKW7"/>
<organism evidence="2 3">
    <name type="scientific">Ammoniphilus oxalaticus</name>
    <dbReference type="NCBI Taxonomy" id="66863"/>
    <lineage>
        <taxon>Bacteria</taxon>
        <taxon>Bacillati</taxon>
        <taxon>Bacillota</taxon>
        <taxon>Bacilli</taxon>
        <taxon>Bacillales</taxon>
        <taxon>Paenibacillaceae</taxon>
        <taxon>Aneurinibacillus group</taxon>
        <taxon>Ammoniphilus</taxon>
    </lineage>
</organism>
<gene>
    <name evidence="2" type="ORF">BEP19_09370</name>
</gene>
<keyword evidence="1" id="KW-0472">Membrane</keyword>
<feature type="transmembrane region" description="Helical" evidence="1">
    <location>
        <begin position="32"/>
        <end position="50"/>
    </location>
</feature>